<dbReference type="Proteomes" id="UP000603545">
    <property type="component" value="Unassembled WGS sequence"/>
</dbReference>
<dbReference type="AlphaFoldDB" id="A0A8J6N2S8"/>
<name>A0A8J6N2S8_9BACT</name>
<feature type="transmembrane region" description="Helical" evidence="1">
    <location>
        <begin position="12"/>
        <end position="33"/>
    </location>
</feature>
<evidence type="ECO:0000256" key="1">
    <source>
        <dbReference type="SAM" id="Phobius"/>
    </source>
</evidence>
<keyword evidence="1" id="KW-1133">Transmembrane helix</keyword>
<gene>
    <name evidence="2" type="ORF">H8E80_03240</name>
</gene>
<keyword evidence="1" id="KW-0472">Membrane</keyword>
<keyword evidence="1" id="KW-0812">Transmembrane</keyword>
<evidence type="ECO:0000313" key="3">
    <source>
        <dbReference type="Proteomes" id="UP000603545"/>
    </source>
</evidence>
<reference evidence="2 3" key="1">
    <citation type="submission" date="2020-08" db="EMBL/GenBank/DDBJ databases">
        <title>Bridging the membrane lipid divide: bacteria of the FCB group superphylum have the potential to synthesize archaeal ether lipids.</title>
        <authorList>
            <person name="Villanueva L."/>
            <person name="Von Meijenfeldt F.A.B."/>
            <person name="Westbye A.B."/>
            <person name="Yadav S."/>
            <person name="Hopmans E.C."/>
            <person name="Dutilh B.E."/>
            <person name="Sinninghe Damste J.S."/>
        </authorList>
    </citation>
    <scope>NUCLEOTIDE SEQUENCE [LARGE SCALE GENOMIC DNA]</scope>
    <source>
        <strain evidence="2">NIOZ-UU82</strain>
    </source>
</reference>
<organism evidence="2 3">
    <name type="scientific">Candidatus Desulfaltia bathyphila</name>
    <dbReference type="NCBI Taxonomy" id="2841697"/>
    <lineage>
        <taxon>Bacteria</taxon>
        <taxon>Pseudomonadati</taxon>
        <taxon>Thermodesulfobacteriota</taxon>
        <taxon>Desulfobacteria</taxon>
        <taxon>Desulfobacterales</taxon>
        <taxon>Desulfobacterales incertae sedis</taxon>
        <taxon>Candidatus Desulfaltia</taxon>
    </lineage>
</organism>
<sequence length="84" mass="9632">MKKAALKTQFYIGTACILLLFCGGVSIFEYLYLKNLVTDSIYKETEIYLAVADASRTYVKDVLRPSIKKMFPPDQFHLPSMYPL</sequence>
<dbReference type="EMBL" id="JACNLL010000032">
    <property type="protein sequence ID" value="MBC8199044.1"/>
    <property type="molecule type" value="Genomic_DNA"/>
</dbReference>
<evidence type="ECO:0000313" key="2">
    <source>
        <dbReference type="EMBL" id="MBC8199044.1"/>
    </source>
</evidence>
<protein>
    <submittedName>
        <fullName evidence="2">Uncharacterized protein</fullName>
    </submittedName>
</protein>
<accession>A0A8J6N2S8</accession>
<comment type="caution">
    <text evidence="2">The sequence shown here is derived from an EMBL/GenBank/DDBJ whole genome shotgun (WGS) entry which is preliminary data.</text>
</comment>
<proteinExistence type="predicted"/>